<protein>
    <submittedName>
        <fullName evidence="1">Uncharacterized protein</fullName>
    </submittedName>
</protein>
<sequence length="148" mass="18042">MIFFIWFQKSFLYTIESKHLFTDCSVYQNKYIYFLSICDLFHKNIHQIYPMINNIQDYLFRISSDNSKQKLLAKHYRNGWPYDFHFHNRHKTDTIIILDSHFQSRGKDQPTQPFTLYDFQESLLLSIINYIEHISHAQILRVKIQTKL</sequence>
<proteinExistence type="predicted"/>
<gene>
    <name evidence="1" type="ORF">POCTA_138.1.T0070137</name>
</gene>
<dbReference type="AlphaFoldDB" id="A0A8S1SAC1"/>
<accession>A0A8S1SAC1</accession>
<evidence type="ECO:0000313" key="2">
    <source>
        <dbReference type="Proteomes" id="UP000683925"/>
    </source>
</evidence>
<comment type="caution">
    <text evidence="1">The sequence shown here is derived from an EMBL/GenBank/DDBJ whole genome shotgun (WGS) entry which is preliminary data.</text>
</comment>
<dbReference type="EMBL" id="CAJJDP010000006">
    <property type="protein sequence ID" value="CAD8135999.1"/>
    <property type="molecule type" value="Genomic_DNA"/>
</dbReference>
<reference evidence="1" key="1">
    <citation type="submission" date="2021-01" db="EMBL/GenBank/DDBJ databases">
        <authorList>
            <consortium name="Genoscope - CEA"/>
            <person name="William W."/>
        </authorList>
    </citation>
    <scope>NUCLEOTIDE SEQUENCE</scope>
</reference>
<name>A0A8S1SAC1_PAROT</name>
<evidence type="ECO:0000313" key="1">
    <source>
        <dbReference type="EMBL" id="CAD8135999.1"/>
    </source>
</evidence>
<keyword evidence="2" id="KW-1185">Reference proteome</keyword>
<organism evidence="1 2">
    <name type="scientific">Paramecium octaurelia</name>
    <dbReference type="NCBI Taxonomy" id="43137"/>
    <lineage>
        <taxon>Eukaryota</taxon>
        <taxon>Sar</taxon>
        <taxon>Alveolata</taxon>
        <taxon>Ciliophora</taxon>
        <taxon>Intramacronucleata</taxon>
        <taxon>Oligohymenophorea</taxon>
        <taxon>Peniculida</taxon>
        <taxon>Parameciidae</taxon>
        <taxon>Paramecium</taxon>
    </lineage>
</organism>
<dbReference type="Proteomes" id="UP000683925">
    <property type="component" value="Unassembled WGS sequence"/>
</dbReference>